<proteinExistence type="predicted"/>
<organism evidence="2">
    <name type="scientific">Metarhizium acridum (strain CQMa 102)</name>
    <dbReference type="NCBI Taxonomy" id="655827"/>
    <lineage>
        <taxon>Eukaryota</taxon>
        <taxon>Fungi</taxon>
        <taxon>Dikarya</taxon>
        <taxon>Ascomycota</taxon>
        <taxon>Pezizomycotina</taxon>
        <taxon>Sordariomycetes</taxon>
        <taxon>Hypocreomycetidae</taxon>
        <taxon>Hypocreales</taxon>
        <taxon>Clavicipitaceae</taxon>
        <taxon>Metarhizium</taxon>
    </lineage>
</organism>
<dbReference type="Proteomes" id="UP000002499">
    <property type="component" value="Unassembled WGS sequence"/>
</dbReference>
<name>E9EAS7_METAQ</name>
<gene>
    <name evidence="1" type="ORF">MAC_06975</name>
</gene>
<dbReference type="OrthoDB" id="4941169at2759"/>
<keyword evidence="2" id="KW-1185">Reference proteome</keyword>
<dbReference type="KEGG" id="maw:19251286"/>
<dbReference type="eggNOG" id="ENOG502T55Q">
    <property type="taxonomic scope" value="Eukaryota"/>
</dbReference>
<sequence length="127" mass="14545">MSIPFRWHVLNYETRFLDCASNLAVIDDATICLDRRLRDSPDIKELAMFMLSTLQRALKLAISRHPLVKTVVNDDVAMLGVTGAVSRLEQLVPIIRMRESPLAREAMEVRRLITKEWRDGRAALVSR</sequence>
<evidence type="ECO:0000313" key="2">
    <source>
        <dbReference type="Proteomes" id="UP000002499"/>
    </source>
</evidence>
<dbReference type="EMBL" id="GL698535">
    <property type="protein sequence ID" value="EFY86961.1"/>
    <property type="molecule type" value="Genomic_DNA"/>
</dbReference>
<protein>
    <submittedName>
        <fullName evidence="1">Uncharacterized protein</fullName>
    </submittedName>
</protein>
<dbReference type="InParanoid" id="E9EAS7"/>
<dbReference type="GeneID" id="19251286"/>
<dbReference type="STRING" id="655827.E9EAS7"/>
<evidence type="ECO:0000313" key="1">
    <source>
        <dbReference type="EMBL" id="EFY86961.1"/>
    </source>
</evidence>
<dbReference type="AlphaFoldDB" id="E9EAS7"/>
<accession>E9EAS7</accession>
<dbReference type="HOGENOM" id="CLU_1971056_0_0_1"/>
<reference evidence="1 2" key="1">
    <citation type="journal article" date="2011" name="PLoS Genet.">
        <title>Genome sequencing and comparative transcriptomics of the model entomopathogenic fungi Metarhizium anisopliae and M. acridum.</title>
        <authorList>
            <person name="Gao Q."/>
            <person name="Jin K."/>
            <person name="Ying S.H."/>
            <person name="Zhang Y."/>
            <person name="Xiao G."/>
            <person name="Shang Y."/>
            <person name="Duan Z."/>
            <person name="Hu X."/>
            <person name="Xie X.Q."/>
            <person name="Zhou G."/>
            <person name="Peng G."/>
            <person name="Luo Z."/>
            <person name="Huang W."/>
            <person name="Wang B."/>
            <person name="Fang W."/>
            <person name="Wang S."/>
            <person name="Zhong Y."/>
            <person name="Ma L.J."/>
            <person name="St Leger R.J."/>
            <person name="Zhao G.P."/>
            <person name="Pei Y."/>
            <person name="Feng M.G."/>
            <person name="Xia Y."/>
            <person name="Wang C."/>
        </authorList>
    </citation>
    <scope>NUCLEOTIDE SEQUENCE [LARGE SCALE GENOMIC DNA]</scope>
    <source>
        <strain evidence="1 2">CQMa 102</strain>
    </source>
</reference>